<organism evidence="3 4">
    <name type="scientific">Mycolicibacterium psychrotolerans</name>
    <dbReference type="NCBI Taxonomy" id="216929"/>
    <lineage>
        <taxon>Bacteria</taxon>
        <taxon>Bacillati</taxon>
        <taxon>Actinomycetota</taxon>
        <taxon>Actinomycetes</taxon>
        <taxon>Mycobacteriales</taxon>
        <taxon>Mycobacteriaceae</taxon>
        <taxon>Mycolicibacterium</taxon>
    </lineage>
</organism>
<reference evidence="3 4" key="1">
    <citation type="journal article" date="2019" name="Emerg. Microbes Infect.">
        <title>Comprehensive subspecies identification of 175 nontuberculous mycobacteria species based on 7547 genomic profiles.</title>
        <authorList>
            <person name="Matsumoto Y."/>
            <person name="Kinjo T."/>
            <person name="Motooka D."/>
            <person name="Nabeya D."/>
            <person name="Jung N."/>
            <person name="Uechi K."/>
            <person name="Horii T."/>
            <person name="Iida T."/>
            <person name="Fujita J."/>
            <person name="Nakamura S."/>
        </authorList>
    </citation>
    <scope>NUCLEOTIDE SEQUENCE [LARGE SCALE GENOMIC DNA]</scope>
    <source>
        <strain evidence="3 4">JCM 13323</strain>
    </source>
</reference>
<dbReference type="KEGG" id="mpsc:MPSYJ_13190"/>
<evidence type="ECO:0000256" key="1">
    <source>
        <dbReference type="ARBA" id="ARBA00008791"/>
    </source>
</evidence>
<feature type="domain" description="UspA" evidence="2">
    <location>
        <begin position="6"/>
        <end position="147"/>
    </location>
</feature>
<sequence>MTAPVFDKILVAVDDSPAALAAGHAAVHLAARTGARLRFVHVTGDGELVRALRRMGRDSELSTRRSKAAAALMAHVGAEAERADVIAETTVLEGDPAALVLAEATNWDADLIVMGRPDLRGPGHHPFVGTVTRKVLELAEIPVMVVPRPA</sequence>
<accession>A0A7I7M6P5</accession>
<dbReference type="SUPFAM" id="SSF52402">
    <property type="entry name" value="Adenine nucleotide alpha hydrolases-like"/>
    <property type="match status" value="1"/>
</dbReference>
<dbReference type="Gene3D" id="3.40.50.620">
    <property type="entry name" value="HUPs"/>
    <property type="match status" value="1"/>
</dbReference>
<dbReference type="InterPro" id="IPR006015">
    <property type="entry name" value="Universal_stress_UspA"/>
</dbReference>
<dbReference type="InterPro" id="IPR006016">
    <property type="entry name" value="UspA"/>
</dbReference>
<evidence type="ECO:0000313" key="4">
    <source>
        <dbReference type="Proteomes" id="UP000466514"/>
    </source>
</evidence>
<dbReference type="PANTHER" id="PTHR46268">
    <property type="entry name" value="STRESS RESPONSE PROTEIN NHAX"/>
    <property type="match status" value="1"/>
</dbReference>
<evidence type="ECO:0000259" key="2">
    <source>
        <dbReference type="Pfam" id="PF00582"/>
    </source>
</evidence>
<comment type="similarity">
    <text evidence="1">Belongs to the universal stress protein A family.</text>
</comment>
<proteinExistence type="inferred from homology"/>
<dbReference type="Proteomes" id="UP000466514">
    <property type="component" value="Chromosome"/>
</dbReference>
<dbReference type="Pfam" id="PF00582">
    <property type="entry name" value="Usp"/>
    <property type="match status" value="1"/>
</dbReference>
<protein>
    <recommendedName>
        <fullName evidence="2">UspA domain-containing protein</fullName>
    </recommendedName>
</protein>
<name>A0A7I7M6P5_9MYCO</name>
<dbReference type="PRINTS" id="PR01438">
    <property type="entry name" value="UNVRSLSTRESS"/>
</dbReference>
<evidence type="ECO:0000313" key="3">
    <source>
        <dbReference type="EMBL" id="BBX67858.1"/>
    </source>
</evidence>
<dbReference type="AlphaFoldDB" id="A0A7I7M6P5"/>
<dbReference type="EMBL" id="AP022574">
    <property type="protein sequence ID" value="BBX67858.1"/>
    <property type="molecule type" value="Genomic_DNA"/>
</dbReference>
<keyword evidence="4" id="KW-1185">Reference proteome</keyword>
<gene>
    <name evidence="3" type="ORF">MPSYJ_13190</name>
</gene>
<dbReference type="InterPro" id="IPR014729">
    <property type="entry name" value="Rossmann-like_a/b/a_fold"/>
</dbReference>
<dbReference type="PANTHER" id="PTHR46268:SF6">
    <property type="entry name" value="UNIVERSAL STRESS PROTEIN UP12"/>
    <property type="match status" value="1"/>
</dbReference>
<dbReference type="CDD" id="cd00293">
    <property type="entry name" value="USP-like"/>
    <property type="match status" value="1"/>
</dbReference>